<dbReference type="EMBL" id="CABVHG010000007">
    <property type="protein sequence ID" value="VVM65263.1"/>
    <property type="molecule type" value="Genomic_DNA"/>
</dbReference>
<name>A0A5E6REK4_PSEFL</name>
<dbReference type="AlphaFoldDB" id="A0A5E6REK4"/>
<protein>
    <submittedName>
        <fullName evidence="1">Uncharacterized protein</fullName>
    </submittedName>
</protein>
<evidence type="ECO:0000313" key="1">
    <source>
        <dbReference type="EMBL" id="VVM65263.1"/>
    </source>
</evidence>
<organism evidence="1">
    <name type="scientific">Pseudomonas fluorescens</name>
    <dbReference type="NCBI Taxonomy" id="294"/>
    <lineage>
        <taxon>Bacteria</taxon>
        <taxon>Pseudomonadati</taxon>
        <taxon>Pseudomonadota</taxon>
        <taxon>Gammaproteobacteria</taxon>
        <taxon>Pseudomonadales</taxon>
        <taxon>Pseudomonadaceae</taxon>
        <taxon>Pseudomonas</taxon>
    </lineage>
</organism>
<gene>
    <name evidence="1" type="ORF">PS652_01489</name>
</gene>
<proteinExistence type="predicted"/>
<sequence>MGPGGAQPDQVGAQAIDTCSKAALGNLREGLIIQGNLLQAFTGAMAAFTQSSLGRCPLRAERFGIAVEIQAPANDLATGLWQRLAFEHHVQAKAIEQLRAQLALLRVHGANQHETGAVAVGDTVTLDPVGATGGHVQQQVDQMIRQKIDFIHIQHAAIGLGQHPGRKLRLALAQRRIQVEGTDQAFFTGAQRQGHEWPLTEQIGQAAGQGALGHAARTFDQHAADLRVNGRQAQRQFQLIGADHGGQGEVCRFAHLNSLLRRPAVVLPGLHGSHRGLATARVAGLRAGVR</sequence>
<accession>A0A5E6REK4</accession>
<reference evidence="1" key="1">
    <citation type="submission" date="2019-09" db="EMBL/GenBank/DDBJ databases">
        <authorList>
            <person name="Chandra G."/>
            <person name="Truman W A."/>
        </authorList>
    </citation>
    <scope>NUCLEOTIDE SEQUENCE [LARGE SCALE GENOMIC DNA]</scope>
    <source>
        <strain evidence="1">PS652</strain>
    </source>
</reference>